<evidence type="ECO:0000313" key="7">
    <source>
        <dbReference type="EMBL" id="NMF97568.1"/>
    </source>
</evidence>
<evidence type="ECO:0000259" key="6">
    <source>
        <dbReference type="PROSITE" id="PS50885"/>
    </source>
</evidence>
<dbReference type="PROSITE" id="PS50885">
    <property type="entry name" value="HAMP"/>
    <property type="match status" value="1"/>
</dbReference>
<keyword evidence="4" id="KW-0812">Transmembrane</keyword>
<dbReference type="Pfam" id="PF00015">
    <property type="entry name" value="MCPsignal"/>
    <property type="match status" value="1"/>
</dbReference>
<reference evidence="7 8" key="1">
    <citation type="submission" date="2019-12" db="EMBL/GenBank/DDBJ databases">
        <title>Comparative genomics gives insights into the taxonomy of the Azoarcus-Aromatoleum group and reveals separate origins of nif in the plant-associated Azoarcus and non-plant-associated Aromatoleum sub-groups.</title>
        <authorList>
            <person name="Lafos M."/>
            <person name="Maluk M."/>
            <person name="Batista M."/>
            <person name="Junghare M."/>
            <person name="Carmona M."/>
            <person name="Faoro H."/>
            <person name="Cruz L.M."/>
            <person name="Battistoni F."/>
            <person name="De Souza E."/>
            <person name="Pedrosa F."/>
            <person name="Chen W.-M."/>
            <person name="Poole P.S."/>
            <person name="Dixon R.A."/>
            <person name="James E.K."/>
        </authorList>
    </citation>
    <scope>NUCLEOTIDE SEQUENCE [LARGE SCALE GENOMIC DNA]</scope>
    <source>
        <strain evidence="7 8">T</strain>
    </source>
</reference>
<feature type="domain" description="HAMP" evidence="6">
    <location>
        <begin position="226"/>
        <end position="280"/>
    </location>
</feature>
<evidence type="ECO:0000256" key="1">
    <source>
        <dbReference type="ARBA" id="ARBA00023224"/>
    </source>
</evidence>
<dbReference type="Pfam" id="PF00672">
    <property type="entry name" value="HAMP"/>
    <property type="match status" value="1"/>
</dbReference>
<protein>
    <submittedName>
        <fullName evidence="7">HAMP domain-containing protein</fullName>
    </submittedName>
</protein>
<name>A0ABX1NED7_9RHOO</name>
<keyword evidence="8" id="KW-1185">Reference proteome</keyword>
<keyword evidence="4" id="KW-0472">Membrane</keyword>
<comment type="caution">
    <text evidence="7">The sequence shown here is derived from an EMBL/GenBank/DDBJ whole genome shotgun (WGS) entry which is preliminary data.</text>
</comment>
<organism evidence="7 8">
    <name type="scientific">Aromatoleum toluolicum</name>
    <dbReference type="NCBI Taxonomy" id="90060"/>
    <lineage>
        <taxon>Bacteria</taxon>
        <taxon>Pseudomonadati</taxon>
        <taxon>Pseudomonadota</taxon>
        <taxon>Betaproteobacteria</taxon>
        <taxon>Rhodocyclales</taxon>
        <taxon>Rhodocyclaceae</taxon>
        <taxon>Aromatoleum</taxon>
    </lineage>
</organism>
<dbReference type="SMART" id="SM00283">
    <property type="entry name" value="MA"/>
    <property type="match status" value="1"/>
</dbReference>
<accession>A0ABX1NED7</accession>
<dbReference type="InterPro" id="IPR003660">
    <property type="entry name" value="HAMP_dom"/>
</dbReference>
<evidence type="ECO:0000259" key="5">
    <source>
        <dbReference type="PROSITE" id="PS50111"/>
    </source>
</evidence>
<dbReference type="PANTHER" id="PTHR32089">
    <property type="entry name" value="METHYL-ACCEPTING CHEMOTAXIS PROTEIN MCPB"/>
    <property type="match status" value="1"/>
</dbReference>
<dbReference type="EMBL" id="WTVS01000015">
    <property type="protein sequence ID" value="NMF97568.1"/>
    <property type="molecule type" value="Genomic_DNA"/>
</dbReference>
<gene>
    <name evidence="7" type="ORF">GPA27_09230</name>
</gene>
<dbReference type="InterPro" id="IPR004089">
    <property type="entry name" value="MCPsignal_dom"/>
</dbReference>
<evidence type="ECO:0000256" key="4">
    <source>
        <dbReference type="SAM" id="Phobius"/>
    </source>
</evidence>
<proteinExistence type="inferred from homology"/>
<comment type="similarity">
    <text evidence="2">Belongs to the methyl-accepting chemotaxis (MCP) protein family.</text>
</comment>
<feature type="transmembrane region" description="Helical" evidence="4">
    <location>
        <begin position="210"/>
        <end position="228"/>
    </location>
</feature>
<dbReference type="Gene3D" id="3.30.450.290">
    <property type="match status" value="1"/>
</dbReference>
<dbReference type="Proteomes" id="UP000634522">
    <property type="component" value="Unassembled WGS sequence"/>
</dbReference>
<dbReference type="Gene3D" id="1.10.287.950">
    <property type="entry name" value="Methyl-accepting chemotaxis protein"/>
    <property type="match status" value="1"/>
</dbReference>
<evidence type="ECO:0000313" key="8">
    <source>
        <dbReference type="Proteomes" id="UP000634522"/>
    </source>
</evidence>
<feature type="transmembrane region" description="Helical" evidence="4">
    <location>
        <begin position="25"/>
        <end position="48"/>
    </location>
</feature>
<dbReference type="SUPFAM" id="SSF58104">
    <property type="entry name" value="Methyl-accepting chemotaxis protein (MCP) signaling domain"/>
    <property type="match status" value="1"/>
</dbReference>
<evidence type="ECO:0000256" key="3">
    <source>
        <dbReference type="PROSITE-ProRule" id="PRU00284"/>
    </source>
</evidence>
<feature type="domain" description="Methyl-accepting transducer" evidence="5">
    <location>
        <begin position="285"/>
        <end position="521"/>
    </location>
</feature>
<sequence>MTPCTCRKQNQDNAAMMQRLKNSPIWVRLMMAIGILLIAVGTTLVVWVSAEQESMAISQSHDFAETINQMTMATLVFMKSTKTIKKRAIYLDQVKKSSGLTDMRVVRAEPVIHQFGDGDEDEMNVGPDEKAAIDSAKPFFELRTDPEKGKILKAVFPAINRTDYLGKDCTECHDEYPEGTVLGAVTMEVSLNRMDAAVSAARSKLIGGSLAALGLMMVLIFVFLQAVVARPLAELSSRLRDISEGEGDLTQRLPVRAADEVGKAAAYFNKMMEKLQGVIRNISSSADQVSSAASDLQRGTIQIRAGAGEQSEKSASAASAVEQMAASIMSVAQASGEVLKVARDSLSRAEAGNADVLELTGRLSDVESAVSKMTQTVGDFIHNTGAISSLTAQVKEIADQTNLLALNAAIEAARAGEHGRGFAVVADEVRKLAEKSTRSASDIDDVTHKLNSGSVGVREAITQGANALVLIRESMLRVSEALRSNMESAGGVADGMNSIATATDEQMKASTLAASSVEMIAGLAQQTSSSLDGVACATVSLEALSAQLRDEIRRFRI</sequence>
<dbReference type="PANTHER" id="PTHR32089:SF112">
    <property type="entry name" value="LYSOZYME-LIKE PROTEIN-RELATED"/>
    <property type="match status" value="1"/>
</dbReference>
<dbReference type="SMART" id="SM00304">
    <property type="entry name" value="HAMP"/>
    <property type="match status" value="1"/>
</dbReference>
<dbReference type="PROSITE" id="PS50111">
    <property type="entry name" value="CHEMOTAXIS_TRANSDUC_2"/>
    <property type="match status" value="1"/>
</dbReference>
<keyword evidence="4" id="KW-1133">Transmembrane helix</keyword>
<dbReference type="CDD" id="cd06225">
    <property type="entry name" value="HAMP"/>
    <property type="match status" value="1"/>
</dbReference>
<evidence type="ECO:0000256" key="2">
    <source>
        <dbReference type="ARBA" id="ARBA00029447"/>
    </source>
</evidence>
<keyword evidence="1 3" id="KW-0807">Transducer</keyword>